<dbReference type="AlphaFoldDB" id="A0A5S9IU30"/>
<dbReference type="OrthoDB" id="8634103at2"/>
<dbReference type="KEGG" id="uam:UABAM_05573"/>
<dbReference type="SUPFAM" id="SSF52833">
    <property type="entry name" value="Thioredoxin-like"/>
    <property type="match status" value="1"/>
</dbReference>
<evidence type="ECO:0000256" key="2">
    <source>
        <dbReference type="ARBA" id="ARBA00022679"/>
    </source>
</evidence>
<dbReference type="GO" id="GO:0005737">
    <property type="term" value="C:cytoplasm"/>
    <property type="evidence" value="ECO:0007669"/>
    <property type="project" value="TreeGrafter"/>
</dbReference>
<sequence>MRLYGTPLSHFTRKIRILLLELEVHFEFVDIGNVGDNNIEVFSGNPLMRVPILEDNHCKLFESDNIARHIVKNYASEDQFGVCNCDPQVLNILAVISGVMEAEVRLILAERGGMKDIYQHHFFQKTRDVAINGLEWLARQDKFINKQDLCYGHIASVCMWDHLSHYNLFDLTPYAPLKQLSEKWNKKSSFMTTRPKFTNEKNRASKIR</sequence>
<dbReference type="RefSeq" id="WP_151971197.1">
    <property type="nucleotide sequence ID" value="NZ_AP019860.1"/>
</dbReference>
<feature type="domain" description="GST N-terminal" evidence="3">
    <location>
        <begin position="1"/>
        <end position="78"/>
    </location>
</feature>
<accession>A0A5S9IU30</accession>
<gene>
    <name evidence="4" type="ORF">UABAM_05573</name>
</gene>
<dbReference type="GO" id="GO:0004364">
    <property type="term" value="F:glutathione transferase activity"/>
    <property type="evidence" value="ECO:0007669"/>
    <property type="project" value="UniProtKB-EC"/>
</dbReference>
<dbReference type="Gene3D" id="3.40.30.10">
    <property type="entry name" value="Glutaredoxin"/>
    <property type="match status" value="1"/>
</dbReference>
<dbReference type="Gene3D" id="1.20.1050.10">
    <property type="match status" value="1"/>
</dbReference>
<keyword evidence="2" id="KW-0808">Transferase</keyword>
<dbReference type="InterPro" id="IPR036249">
    <property type="entry name" value="Thioredoxin-like_sf"/>
</dbReference>
<proteinExistence type="predicted"/>
<dbReference type="Pfam" id="PF13417">
    <property type="entry name" value="GST_N_3"/>
    <property type="match status" value="1"/>
</dbReference>
<dbReference type="Proteomes" id="UP000326354">
    <property type="component" value="Chromosome"/>
</dbReference>
<dbReference type="CDD" id="cd00570">
    <property type="entry name" value="GST_N_family"/>
    <property type="match status" value="1"/>
</dbReference>
<evidence type="ECO:0000256" key="1">
    <source>
        <dbReference type="ARBA" id="ARBA00012452"/>
    </source>
</evidence>
<dbReference type="InterPro" id="IPR004045">
    <property type="entry name" value="Glutathione_S-Trfase_N"/>
</dbReference>
<dbReference type="EMBL" id="AP019860">
    <property type="protein sequence ID" value="BBM87170.1"/>
    <property type="molecule type" value="Genomic_DNA"/>
</dbReference>
<dbReference type="GO" id="GO:0006749">
    <property type="term" value="P:glutathione metabolic process"/>
    <property type="evidence" value="ECO:0007669"/>
    <property type="project" value="TreeGrafter"/>
</dbReference>
<organism evidence="4 5">
    <name type="scientific">Uabimicrobium amorphum</name>
    <dbReference type="NCBI Taxonomy" id="2596890"/>
    <lineage>
        <taxon>Bacteria</taxon>
        <taxon>Pseudomonadati</taxon>
        <taxon>Planctomycetota</taxon>
        <taxon>Candidatus Uabimicrobiia</taxon>
        <taxon>Candidatus Uabimicrobiales</taxon>
        <taxon>Candidatus Uabimicrobiaceae</taxon>
        <taxon>Candidatus Uabimicrobium</taxon>
    </lineage>
</organism>
<dbReference type="PANTHER" id="PTHR43900:SF3">
    <property type="entry name" value="GLUTATHIONE S-TRANSFERASE RHO"/>
    <property type="match status" value="1"/>
</dbReference>
<dbReference type="EC" id="2.5.1.18" evidence="1"/>
<name>A0A5S9IU30_UABAM</name>
<evidence type="ECO:0000313" key="4">
    <source>
        <dbReference type="EMBL" id="BBM87170.1"/>
    </source>
</evidence>
<dbReference type="PROSITE" id="PS50404">
    <property type="entry name" value="GST_NTER"/>
    <property type="match status" value="1"/>
</dbReference>
<reference evidence="4 5" key="1">
    <citation type="submission" date="2019-08" db="EMBL/GenBank/DDBJ databases">
        <title>Complete genome sequence of Candidatus Uab amorphum.</title>
        <authorList>
            <person name="Shiratori T."/>
            <person name="Suzuki S."/>
            <person name="Kakizawa Y."/>
            <person name="Ishida K."/>
        </authorList>
    </citation>
    <scope>NUCLEOTIDE SEQUENCE [LARGE SCALE GENOMIC DNA]</scope>
    <source>
        <strain evidence="4 5">SRT547</strain>
    </source>
</reference>
<protein>
    <recommendedName>
        <fullName evidence="1">glutathione transferase</fullName>
        <ecNumber evidence="1">2.5.1.18</ecNumber>
    </recommendedName>
</protein>
<evidence type="ECO:0000259" key="3">
    <source>
        <dbReference type="PROSITE" id="PS50404"/>
    </source>
</evidence>
<evidence type="ECO:0000313" key="5">
    <source>
        <dbReference type="Proteomes" id="UP000326354"/>
    </source>
</evidence>
<dbReference type="PANTHER" id="PTHR43900">
    <property type="entry name" value="GLUTATHIONE S-TRANSFERASE RHO"/>
    <property type="match status" value="1"/>
</dbReference>
<dbReference type="GO" id="GO:0043295">
    <property type="term" value="F:glutathione binding"/>
    <property type="evidence" value="ECO:0007669"/>
    <property type="project" value="TreeGrafter"/>
</dbReference>
<keyword evidence="5" id="KW-1185">Reference proteome</keyword>